<dbReference type="Pfam" id="PF00989">
    <property type="entry name" value="PAS"/>
    <property type="match status" value="1"/>
</dbReference>
<comment type="catalytic activity">
    <reaction evidence="1">
        <text>ATP + protein L-histidine = ADP + protein N-phospho-L-histidine.</text>
        <dbReference type="EC" id="2.7.13.3"/>
    </reaction>
</comment>
<evidence type="ECO:0000256" key="4">
    <source>
        <dbReference type="ARBA" id="ARBA00022679"/>
    </source>
</evidence>
<dbReference type="InterPro" id="IPR036097">
    <property type="entry name" value="HisK_dim/P_sf"/>
</dbReference>
<keyword evidence="10" id="KW-0812">Transmembrane</keyword>
<dbReference type="SMART" id="SM00091">
    <property type="entry name" value="PAS"/>
    <property type="match status" value="3"/>
</dbReference>
<evidence type="ECO:0000256" key="5">
    <source>
        <dbReference type="ARBA" id="ARBA00022741"/>
    </source>
</evidence>
<dbReference type="InterPro" id="IPR004358">
    <property type="entry name" value="Sig_transdc_His_kin-like_C"/>
</dbReference>
<dbReference type="CDD" id="cd00130">
    <property type="entry name" value="PAS"/>
    <property type="match status" value="3"/>
</dbReference>
<keyword evidence="4" id="KW-0808">Transferase</keyword>
<dbReference type="PANTHER" id="PTHR43065:SF49">
    <property type="entry name" value="HISTIDINE KINASE"/>
    <property type="match status" value="1"/>
</dbReference>
<dbReference type="Gene3D" id="2.10.70.100">
    <property type="match status" value="1"/>
</dbReference>
<dbReference type="Gene3D" id="3.30.450.20">
    <property type="entry name" value="PAS domain"/>
    <property type="match status" value="4"/>
</dbReference>
<dbReference type="CDD" id="cd12915">
    <property type="entry name" value="PDC2_DGC_like"/>
    <property type="match status" value="1"/>
</dbReference>
<feature type="domain" description="Histidine kinase" evidence="11">
    <location>
        <begin position="774"/>
        <end position="996"/>
    </location>
</feature>
<dbReference type="PRINTS" id="PR00344">
    <property type="entry name" value="BCTRLSENSOR"/>
</dbReference>
<keyword evidence="8" id="KW-0902">Two-component regulatory system</keyword>
<dbReference type="InterPro" id="IPR013767">
    <property type="entry name" value="PAS_fold"/>
</dbReference>
<dbReference type="SMART" id="SM00388">
    <property type="entry name" value="HisKA"/>
    <property type="match status" value="1"/>
</dbReference>
<evidence type="ECO:0000313" key="16">
    <source>
        <dbReference type="Proteomes" id="UP000239724"/>
    </source>
</evidence>
<dbReference type="PROSITE" id="PS50109">
    <property type="entry name" value="HIS_KIN"/>
    <property type="match status" value="1"/>
</dbReference>
<evidence type="ECO:0000256" key="6">
    <source>
        <dbReference type="ARBA" id="ARBA00022777"/>
    </source>
</evidence>
<dbReference type="SUPFAM" id="SSF55874">
    <property type="entry name" value="ATPase domain of HSP90 chaperone/DNA topoisomerase II/histidine kinase"/>
    <property type="match status" value="1"/>
</dbReference>
<evidence type="ECO:0000256" key="8">
    <source>
        <dbReference type="ARBA" id="ARBA00023012"/>
    </source>
</evidence>
<dbReference type="SMART" id="SM00448">
    <property type="entry name" value="REC"/>
    <property type="match status" value="1"/>
</dbReference>
<dbReference type="SUPFAM" id="SSF55785">
    <property type="entry name" value="PYP-like sensor domain (PAS domain)"/>
    <property type="match status" value="3"/>
</dbReference>
<sequence length="1143" mass="121010">MCMRPRPPSLRLRLYQLVAVVAVPLVLLSAGVVCTKYLADRDHAAQRAEAVAHGLALTVEGELHMRVAVLQMLAASRDLADGDLAAFRGRAAALLARDDPGGTIVLLREDGQEVMNLALPPGAPLPVRRQQDSLRQVFATGAPVISDVFPSAAQHRPVVSVDVPVKRADGSVSLVLALTPAPQAFEAAIQRQNPPPGWVVSVLDRHGVAVARMPNPERFVGKPTSPTFLPVLLAGESGVADTTSLEGTPLLSAWSRPGPSGWSVAVGIPRAAFYAPLWWALGLTLGLSALLLLAALALASLLAARIARPIRALADIAAMEGVPQADRFSLGLREADATAVSLAAAFRNRDEAEAALRESQAELHSIVDSAAEGIIVARADGRITSVNRAALRMFGYDVAEELVGHDLGVLMNATDAARYTSYLTRRGSGGQPRVIGMPGRELTAARRDGSTFLIDLSVASFDAGGQCYLTGIVRDATARKQAEADLRTNEARLRLVQQVGGIAYVDLRLPEATGIVSAAYVTLYGLPPGITQITEAEWLGFLHPDDRDRVTAEIGALKAGGEPLATEFRIRRTDGAVRWIAMRGEAFFNDDGQPLRLISAQQDITEIVAAREEQASRTAELERRVAERTAALAEAEARFRAIFDSQMQIIGLLAPDGTVLEANRTALETGDVSHQRVVGRPFWELGWWPETERGRLRQEIAEAAQGAVIRRDARIVGAGGRGLWIDFSLKPVRDAAGRIVWIIPEGRDITEQRNLAAQLVQAQKVQALGQLASGIAHDFNNILQAVEGAATLIERRPEDVERTRRLARMAIDATARGGSITQRLLSFARRGEMRTEVLPAADLLGNIREVLAHTLGTMISVQCVVPPGVPPLVADRGQLETALLNLGTNARDAMPQGGTLTLAAEAASVADDADRPTGLPAGAYVRLSVTDTGAGMDAATLAQATEAFFTTKPAGQGTGLGLPMVKAFAEQSGGALTIASTPGVGTTVTLWLPQAGDAHAGAPGQTHRKAALDTSARVLLVDDDDMVRETLAAQLEDLGFGIVMASNGAEAIALLQADAAVDALVSDLSMPEMDGVTTIHKALALRPGLRCFLLTGYVGERATLAAGNAFTLVRKPISAEALAARIEAGLETTHREKAVSGPG</sequence>
<dbReference type="InterPro" id="IPR011006">
    <property type="entry name" value="CheY-like_superfamily"/>
</dbReference>
<dbReference type="Pfam" id="PF02518">
    <property type="entry name" value="HATPase_c"/>
    <property type="match status" value="1"/>
</dbReference>
<feature type="modified residue" description="4-aspartylphosphate" evidence="9">
    <location>
        <position position="1067"/>
    </location>
</feature>
<dbReference type="PROSITE" id="PS50113">
    <property type="entry name" value="PAC"/>
    <property type="match status" value="3"/>
</dbReference>
<keyword evidence="5" id="KW-0547">Nucleotide-binding</keyword>
<feature type="domain" description="PAC" evidence="14">
    <location>
        <begin position="564"/>
        <end position="616"/>
    </location>
</feature>
<evidence type="ECO:0000313" key="15">
    <source>
        <dbReference type="EMBL" id="PPQ35073.1"/>
    </source>
</evidence>
<evidence type="ECO:0000256" key="10">
    <source>
        <dbReference type="SAM" id="Phobius"/>
    </source>
</evidence>
<dbReference type="Gene3D" id="1.10.287.130">
    <property type="match status" value="1"/>
</dbReference>
<keyword evidence="6" id="KW-0418">Kinase</keyword>
<dbReference type="GO" id="GO:0000155">
    <property type="term" value="F:phosphorelay sensor kinase activity"/>
    <property type="evidence" value="ECO:0007669"/>
    <property type="project" value="InterPro"/>
</dbReference>
<feature type="transmembrane region" description="Helical" evidence="10">
    <location>
        <begin position="277"/>
        <end position="303"/>
    </location>
</feature>
<accession>A0A2S6NJP0</accession>
<evidence type="ECO:0000259" key="11">
    <source>
        <dbReference type="PROSITE" id="PS50109"/>
    </source>
</evidence>
<dbReference type="InterPro" id="IPR003661">
    <property type="entry name" value="HisK_dim/P_dom"/>
</dbReference>
<dbReference type="InterPro" id="IPR013655">
    <property type="entry name" value="PAS_fold_3"/>
</dbReference>
<dbReference type="InterPro" id="IPR035965">
    <property type="entry name" value="PAS-like_dom_sf"/>
</dbReference>
<proteinExistence type="predicted"/>
<dbReference type="EC" id="2.7.13.3" evidence="2"/>
<dbReference type="CDD" id="cd18773">
    <property type="entry name" value="PDC1_HK_sensor"/>
    <property type="match status" value="1"/>
</dbReference>
<name>A0A2S6NJP0_RHOGL</name>
<dbReference type="Proteomes" id="UP000239724">
    <property type="component" value="Unassembled WGS sequence"/>
</dbReference>
<dbReference type="InterPro" id="IPR001789">
    <property type="entry name" value="Sig_transdc_resp-reg_receiver"/>
</dbReference>
<evidence type="ECO:0000256" key="3">
    <source>
        <dbReference type="ARBA" id="ARBA00022553"/>
    </source>
</evidence>
<evidence type="ECO:0000259" key="14">
    <source>
        <dbReference type="PROSITE" id="PS50113"/>
    </source>
</evidence>
<dbReference type="PROSITE" id="PS50110">
    <property type="entry name" value="RESPONSE_REGULATORY"/>
    <property type="match status" value="1"/>
</dbReference>
<keyword evidence="3 9" id="KW-0597">Phosphoprotein</keyword>
<protein>
    <recommendedName>
        <fullName evidence="2">histidine kinase</fullName>
        <ecNumber evidence="2">2.7.13.3</ecNumber>
    </recommendedName>
</protein>
<keyword evidence="7" id="KW-0067">ATP-binding</keyword>
<dbReference type="PROSITE" id="PS50112">
    <property type="entry name" value="PAS"/>
    <property type="match status" value="1"/>
</dbReference>
<feature type="domain" description="Response regulatory" evidence="12">
    <location>
        <begin position="1017"/>
        <end position="1130"/>
    </location>
</feature>
<dbReference type="Gene3D" id="3.30.565.10">
    <property type="entry name" value="Histidine kinase-like ATPase, C-terminal domain"/>
    <property type="match status" value="1"/>
</dbReference>
<evidence type="ECO:0000256" key="2">
    <source>
        <dbReference type="ARBA" id="ARBA00012438"/>
    </source>
</evidence>
<gene>
    <name evidence="15" type="ORF">CCS01_08860</name>
</gene>
<dbReference type="InterPro" id="IPR005467">
    <property type="entry name" value="His_kinase_dom"/>
</dbReference>
<dbReference type="Pfam" id="PF00072">
    <property type="entry name" value="Response_reg"/>
    <property type="match status" value="1"/>
</dbReference>
<dbReference type="SUPFAM" id="SSF47384">
    <property type="entry name" value="Homodimeric domain of signal transducing histidine kinase"/>
    <property type="match status" value="1"/>
</dbReference>
<dbReference type="SMART" id="SM00086">
    <property type="entry name" value="PAC"/>
    <property type="match status" value="3"/>
</dbReference>
<keyword evidence="10" id="KW-0472">Membrane</keyword>
<dbReference type="InterPro" id="IPR000700">
    <property type="entry name" value="PAS-assoc_C"/>
</dbReference>
<dbReference type="EMBL" id="NHRY01000079">
    <property type="protein sequence ID" value="PPQ35073.1"/>
    <property type="molecule type" value="Genomic_DNA"/>
</dbReference>
<feature type="domain" description="PAC" evidence="14">
    <location>
        <begin position="438"/>
        <end position="488"/>
    </location>
</feature>
<evidence type="ECO:0000256" key="1">
    <source>
        <dbReference type="ARBA" id="ARBA00000085"/>
    </source>
</evidence>
<dbReference type="PANTHER" id="PTHR43065">
    <property type="entry name" value="SENSOR HISTIDINE KINASE"/>
    <property type="match status" value="1"/>
</dbReference>
<feature type="domain" description="PAS" evidence="13">
    <location>
        <begin position="359"/>
        <end position="400"/>
    </location>
</feature>
<keyword evidence="16" id="KW-1185">Reference proteome</keyword>
<evidence type="ECO:0000256" key="7">
    <source>
        <dbReference type="ARBA" id="ARBA00022840"/>
    </source>
</evidence>
<dbReference type="SMART" id="SM00387">
    <property type="entry name" value="HATPase_c"/>
    <property type="match status" value="1"/>
</dbReference>
<dbReference type="GO" id="GO:0005524">
    <property type="term" value="F:ATP binding"/>
    <property type="evidence" value="ECO:0007669"/>
    <property type="project" value="UniProtKB-KW"/>
</dbReference>
<comment type="caution">
    <text evidence="15">The sequence shown here is derived from an EMBL/GenBank/DDBJ whole genome shotgun (WGS) entry which is preliminary data.</text>
</comment>
<dbReference type="SUPFAM" id="SSF52172">
    <property type="entry name" value="CheY-like"/>
    <property type="match status" value="1"/>
</dbReference>
<dbReference type="InterPro" id="IPR000014">
    <property type="entry name" value="PAS"/>
</dbReference>
<feature type="domain" description="PAC" evidence="14">
    <location>
        <begin position="709"/>
        <end position="761"/>
    </location>
</feature>
<dbReference type="Gene3D" id="3.40.50.2300">
    <property type="match status" value="1"/>
</dbReference>
<dbReference type="InterPro" id="IPR001610">
    <property type="entry name" value="PAC"/>
</dbReference>
<organism evidence="15 16">
    <name type="scientific">Rhodopila globiformis</name>
    <name type="common">Rhodopseudomonas globiformis</name>
    <dbReference type="NCBI Taxonomy" id="1071"/>
    <lineage>
        <taxon>Bacteria</taxon>
        <taxon>Pseudomonadati</taxon>
        <taxon>Pseudomonadota</taxon>
        <taxon>Alphaproteobacteria</taxon>
        <taxon>Acetobacterales</taxon>
        <taxon>Acetobacteraceae</taxon>
        <taxon>Rhodopila</taxon>
    </lineage>
</organism>
<dbReference type="AlphaFoldDB" id="A0A2S6NJP0"/>
<evidence type="ECO:0000256" key="9">
    <source>
        <dbReference type="PROSITE-ProRule" id="PRU00169"/>
    </source>
</evidence>
<evidence type="ECO:0000259" key="12">
    <source>
        <dbReference type="PROSITE" id="PS50110"/>
    </source>
</evidence>
<evidence type="ECO:0000259" key="13">
    <source>
        <dbReference type="PROSITE" id="PS50112"/>
    </source>
</evidence>
<dbReference type="InterPro" id="IPR036890">
    <property type="entry name" value="HATPase_C_sf"/>
</dbReference>
<dbReference type="Pfam" id="PF08447">
    <property type="entry name" value="PAS_3"/>
    <property type="match status" value="1"/>
</dbReference>
<dbReference type="InterPro" id="IPR003594">
    <property type="entry name" value="HATPase_dom"/>
</dbReference>
<keyword evidence="10" id="KW-1133">Transmembrane helix</keyword>
<dbReference type="GO" id="GO:0006355">
    <property type="term" value="P:regulation of DNA-templated transcription"/>
    <property type="evidence" value="ECO:0007669"/>
    <property type="project" value="InterPro"/>
</dbReference>
<reference evidence="15 16" key="1">
    <citation type="journal article" date="2018" name="Arch. Microbiol.">
        <title>New insights into the metabolic potential of the phototrophic purple bacterium Rhodopila globiformis DSM 161(T) from its draft genome sequence and evidence for a vanadium-dependent nitrogenase.</title>
        <authorList>
            <person name="Imhoff J.F."/>
            <person name="Rahn T."/>
            <person name="Kunzel S."/>
            <person name="Neulinger S.C."/>
        </authorList>
    </citation>
    <scope>NUCLEOTIDE SEQUENCE [LARGE SCALE GENOMIC DNA]</scope>
    <source>
        <strain evidence="15 16">DSM 161</strain>
    </source>
</reference>
<dbReference type="InterPro" id="IPR013656">
    <property type="entry name" value="PAS_4"/>
</dbReference>
<dbReference type="NCBIfam" id="TIGR00229">
    <property type="entry name" value="sensory_box"/>
    <property type="match status" value="3"/>
</dbReference>
<dbReference type="Pfam" id="PF08448">
    <property type="entry name" value="PAS_4"/>
    <property type="match status" value="1"/>
</dbReference>